<feature type="domain" description="T6SS Phospholipase effector Tle1-like catalytic" evidence="1">
    <location>
        <begin position="3"/>
        <end position="257"/>
    </location>
</feature>
<name>A0A1V9YTL4_9STRA</name>
<dbReference type="PANTHER" id="PTHR33840:SF1">
    <property type="entry name" value="TLE1 PHOSPHOLIPASE DOMAIN-CONTAINING PROTEIN"/>
    <property type="match status" value="1"/>
</dbReference>
<reference evidence="2 3" key="1">
    <citation type="journal article" date="2014" name="Genome Biol. Evol.">
        <title>The secreted proteins of Achlya hypogyna and Thraustotheca clavata identify the ancestral oomycete secretome and reveal gene acquisitions by horizontal gene transfer.</title>
        <authorList>
            <person name="Misner I."/>
            <person name="Blouin N."/>
            <person name="Leonard G."/>
            <person name="Richards T.A."/>
            <person name="Lane C.E."/>
        </authorList>
    </citation>
    <scope>NUCLEOTIDE SEQUENCE [LARGE SCALE GENOMIC DNA]</scope>
    <source>
        <strain evidence="2 3">ATCC 34112</strain>
    </source>
</reference>
<dbReference type="Pfam" id="PF09994">
    <property type="entry name" value="T6SS_Tle1-like_cat"/>
    <property type="match status" value="1"/>
</dbReference>
<comment type="caution">
    <text evidence="2">The sequence shown here is derived from an EMBL/GenBank/DDBJ whole genome shotgun (WGS) entry which is preliminary data.</text>
</comment>
<accession>A0A1V9YTL4</accession>
<dbReference type="OrthoDB" id="59699at2759"/>
<sequence>MTRIALFLDGTKNTSSSETNIYRLYQNTKTEGQIKAYFPGVGTSNFFTSFYHAIFACGIKDIIHRAYDFLSEKYDPGDTIYLFGFSRGAFEVRALVGFLNTCGLRKNNEVSTKRLWKYFESTHRNETLEPLDVLAKQPKEILKGIQRDIVENCLQVKIQFVGIFDAVSADSKANNYMFGQNQEMIERIVHAMALDEQRGFFPVLAFKYPRPVRLGINPTSRELIEQRWFVGVHSHVGGGFSKDDVLSRIPLQWMQQEATKAGLKQDVIQLTGDEHQLGASQMNLDMYQRVLRWFKFDEREIGRSVIMNETIDRTVFERYQNDVMNYNPKNLEGFAKRCGLCLNEIQPATRYTNGENY</sequence>
<dbReference type="Proteomes" id="UP000243217">
    <property type="component" value="Unassembled WGS sequence"/>
</dbReference>
<dbReference type="STRING" id="74557.A0A1V9YTL4"/>
<evidence type="ECO:0000313" key="2">
    <source>
        <dbReference type="EMBL" id="OQR89086.1"/>
    </source>
</evidence>
<dbReference type="PANTHER" id="PTHR33840">
    <property type="match status" value="1"/>
</dbReference>
<dbReference type="AlphaFoldDB" id="A0A1V9YTL4"/>
<dbReference type="EMBL" id="JNBS01002865">
    <property type="protein sequence ID" value="OQR89086.1"/>
    <property type="molecule type" value="Genomic_DNA"/>
</dbReference>
<proteinExistence type="predicted"/>
<organism evidence="2 3">
    <name type="scientific">Thraustotheca clavata</name>
    <dbReference type="NCBI Taxonomy" id="74557"/>
    <lineage>
        <taxon>Eukaryota</taxon>
        <taxon>Sar</taxon>
        <taxon>Stramenopiles</taxon>
        <taxon>Oomycota</taxon>
        <taxon>Saprolegniomycetes</taxon>
        <taxon>Saprolegniales</taxon>
        <taxon>Achlyaceae</taxon>
        <taxon>Thraustotheca</taxon>
    </lineage>
</organism>
<protein>
    <recommendedName>
        <fullName evidence="1">T6SS Phospholipase effector Tle1-like catalytic domain-containing protein</fullName>
    </recommendedName>
</protein>
<evidence type="ECO:0000313" key="3">
    <source>
        <dbReference type="Proteomes" id="UP000243217"/>
    </source>
</evidence>
<keyword evidence="3" id="KW-1185">Reference proteome</keyword>
<evidence type="ECO:0000259" key="1">
    <source>
        <dbReference type="Pfam" id="PF09994"/>
    </source>
</evidence>
<gene>
    <name evidence="2" type="ORF">THRCLA_09931</name>
</gene>
<dbReference type="InterPro" id="IPR018712">
    <property type="entry name" value="Tle1-like_cat"/>
</dbReference>